<name>A0ACB8NJQ3_CITSI</name>
<evidence type="ECO:0000313" key="2">
    <source>
        <dbReference type="Proteomes" id="UP000829398"/>
    </source>
</evidence>
<gene>
    <name evidence="1" type="ORF">KPL71_006178</name>
</gene>
<comment type="caution">
    <text evidence="1">The sequence shown here is derived from an EMBL/GenBank/DDBJ whole genome shotgun (WGS) entry which is preliminary data.</text>
</comment>
<sequence length="211" mass="22986">MSGRMPGPTSFAPIIETASRIVDNSGEIHTQKVTRSVETGYGQLSPQEQNTINAIAKARLSSFGTLLIFYASGDEPWDVMHNYDNNIPSQAFDNSLVGNKTEELIQFLELQHQPSFVQMPQQLINVEHLTILFTPKVVAAAGLSGNLKSAAARSVAVMDVAHRHEASMACEITIAFASSGQRSLDAANKIISNNNIFSRKSGKRNNRIMAV</sequence>
<protein>
    <submittedName>
        <fullName evidence="1">Uncharacterized protein</fullName>
    </submittedName>
</protein>
<proteinExistence type="predicted"/>
<dbReference type="Proteomes" id="UP000829398">
    <property type="component" value="Chromosome 2"/>
</dbReference>
<dbReference type="EMBL" id="CM039171">
    <property type="protein sequence ID" value="KAH9798344.1"/>
    <property type="molecule type" value="Genomic_DNA"/>
</dbReference>
<organism evidence="1 2">
    <name type="scientific">Citrus sinensis</name>
    <name type="common">Sweet orange</name>
    <name type="synonym">Citrus aurantium var. sinensis</name>
    <dbReference type="NCBI Taxonomy" id="2711"/>
    <lineage>
        <taxon>Eukaryota</taxon>
        <taxon>Viridiplantae</taxon>
        <taxon>Streptophyta</taxon>
        <taxon>Embryophyta</taxon>
        <taxon>Tracheophyta</taxon>
        <taxon>Spermatophyta</taxon>
        <taxon>Magnoliopsida</taxon>
        <taxon>eudicotyledons</taxon>
        <taxon>Gunneridae</taxon>
        <taxon>Pentapetalae</taxon>
        <taxon>rosids</taxon>
        <taxon>malvids</taxon>
        <taxon>Sapindales</taxon>
        <taxon>Rutaceae</taxon>
        <taxon>Aurantioideae</taxon>
        <taxon>Citrus</taxon>
    </lineage>
</organism>
<accession>A0ACB8NJQ3</accession>
<evidence type="ECO:0000313" key="1">
    <source>
        <dbReference type="EMBL" id="KAH9798344.1"/>
    </source>
</evidence>
<keyword evidence="2" id="KW-1185">Reference proteome</keyword>
<reference evidence="2" key="1">
    <citation type="journal article" date="2023" name="Hortic. Res.">
        <title>A chromosome-level phased genome enabling allele-level studies in sweet orange: a case study on citrus Huanglongbing tolerance.</title>
        <authorList>
            <person name="Wu B."/>
            <person name="Yu Q."/>
            <person name="Deng Z."/>
            <person name="Duan Y."/>
            <person name="Luo F."/>
            <person name="Gmitter F. Jr."/>
        </authorList>
    </citation>
    <scope>NUCLEOTIDE SEQUENCE [LARGE SCALE GENOMIC DNA]</scope>
    <source>
        <strain evidence="2">cv. Valencia</strain>
    </source>
</reference>